<keyword evidence="7" id="KW-1185">Reference proteome</keyword>
<reference evidence="6 7" key="1">
    <citation type="submission" date="2016-10" db="EMBL/GenBank/DDBJ databases">
        <authorList>
            <person name="de Groot N.N."/>
        </authorList>
    </citation>
    <scope>NUCLEOTIDE SEQUENCE [LARGE SCALE GENOMIC DNA]</scope>
    <source>
        <strain evidence="6 7">CGMCC 4.2026</strain>
    </source>
</reference>
<dbReference type="SUPFAM" id="SSF53474">
    <property type="entry name" value="alpha/beta-Hydrolases"/>
    <property type="match status" value="1"/>
</dbReference>
<evidence type="ECO:0000256" key="2">
    <source>
        <dbReference type="ARBA" id="ARBA00022963"/>
    </source>
</evidence>
<dbReference type="AlphaFoldDB" id="A0A1H8LNF4"/>
<feature type="chain" id="PRO_5010234880" evidence="5">
    <location>
        <begin position="27"/>
        <end position="439"/>
    </location>
</feature>
<dbReference type="InterPro" id="IPR006311">
    <property type="entry name" value="TAT_signal"/>
</dbReference>
<dbReference type="Gene3D" id="3.40.50.1820">
    <property type="entry name" value="alpha/beta hydrolase"/>
    <property type="match status" value="1"/>
</dbReference>
<gene>
    <name evidence="6" type="ORF">SAMN05216267_1016118</name>
</gene>
<dbReference type="GO" id="GO:0016042">
    <property type="term" value="P:lipid catabolic process"/>
    <property type="evidence" value="ECO:0007669"/>
    <property type="project" value="UniProtKB-KW"/>
</dbReference>
<dbReference type="OrthoDB" id="569821at2"/>
<feature type="signal peptide" evidence="5">
    <location>
        <begin position="1"/>
        <end position="26"/>
    </location>
</feature>
<keyword evidence="3" id="KW-0443">Lipid metabolism</keyword>
<dbReference type="InterPro" id="IPR029058">
    <property type="entry name" value="AB_hydrolase_fold"/>
</dbReference>
<dbReference type="PANTHER" id="PTHR10272:SF0">
    <property type="entry name" value="PLATELET-ACTIVATING FACTOR ACETYLHYDROLASE"/>
    <property type="match status" value="1"/>
</dbReference>
<keyword evidence="5" id="KW-0732">Signal</keyword>
<protein>
    <submittedName>
        <fullName evidence="6">Platelet-activating factor acetylhydrolase, isoform II</fullName>
    </submittedName>
</protein>
<evidence type="ECO:0000256" key="4">
    <source>
        <dbReference type="SAM" id="MobiDB-lite"/>
    </source>
</evidence>
<dbReference type="PANTHER" id="PTHR10272">
    <property type="entry name" value="PLATELET-ACTIVATING FACTOR ACETYLHYDROLASE"/>
    <property type="match status" value="1"/>
</dbReference>
<dbReference type="RefSeq" id="WP_075017112.1">
    <property type="nucleotide sequence ID" value="NZ_FODD01000016.1"/>
</dbReference>
<dbReference type="EMBL" id="FODD01000016">
    <property type="protein sequence ID" value="SEO06634.1"/>
    <property type="molecule type" value="Genomic_DNA"/>
</dbReference>
<evidence type="ECO:0000256" key="5">
    <source>
        <dbReference type="SAM" id="SignalP"/>
    </source>
</evidence>
<evidence type="ECO:0000256" key="1">
    <source>
        <dbReference type="ARBA" id="ARBA00022801"/>
    </source>
</evidence>
<keyword evidence="2" id="KW-0442">Lipid degradation</keyword>
<feature type="region of interest" description="Disordered" evidence="4">
    <location>
        <begin position="30"/>
        <end position="49"/>
    </location>
</feature>
<dbReference type="PROSITE" id="PS51318">
    <property type="entry name" value="TAT"/>
    <property type="match status" value="1"/>
</dbReference>
<dbReference type="STRING" id="310780.SAMN05216267_1016118"/>
<evidence type="ECO:0000313" key="7">
    <source>
        <dbReference type="Proteomes" id="UP000181951"/>
    </source>
</evidence>
<evidence type="ECO:0000313" key="6">
    <source>
        <dbReference type="EMBL" id="SEO06634.1"/>
    </source>
</evidence>
<evidence type="ECO:0000256" key="3">
    <source>
        <dbReference type="ARBA" id="ARBA00023098"/>
    </source>
</evidence>
<accession>A0A1H8LNF4</accession>
<dbReference type="Proteomes" id="UP000181951">
    <property type="component" value="Unassembled WGS sequence"/>
</dbReference>
<proteinExistence type="predicted"/>
<dbReference type="Pfam" id="PF03403">
    <property type="entry name" value="PAF-AH_p_II"/>
    <property type="match status" value="1"/>
</dbReference>
<dbReference type="GO" id="GO:0003847">
    <property type="term" value="F:1-alkyl-2-acetylglycerophosphocholine esterase activity"/>
    <property type="evidence" value="ECO:0007669"/>
    <property type="project" value="TreeGrafter"/>
</dbReference>
<keyword evidence="1 6" id="KW-0378">Hydrolase</keyword>
<organism evidence="6 7">
    <name type="scientific">Actinacidiphila rubida</name>
    <dbReference type="NCBI Taxonomy" id="310780"/>
    <lineage>
        <taxon>Bacteria</taxon>
        <taxon>Bacillati</taxon>
        <taxon>Actinomycetota</taxon>
        <taxon>Actinomycetes</taxon>
        <taxon>Kitasatosporales</taxon>
        <taxon>Streptomycetaceae</taxon>
        <taxon>Actinacidiphila</taxon>
    </lineage>
</organism>
<name>A0A1H8LNF4_9ACTN</name>
<sequence>MQTRRAAVLSAAAVALSALSSRAASAAAPARASGSVPAPSGTPGPAAAVSGARDGLVRMALPAPSGPYAVGTVALRLVDRSRPDPWVARPYRELMVSVRYPAGRASGHPPAPQMLPGEAAAFVGLNSLQGVPAERVDWAATPTHAHQGAAAAVGRFPVVLYSPGAGDPRSLGTTFCDDLASRGHVVVAIDHTYDAAGVEFPGGRVELSVLPAEFAKVVPDPEHPDPAKVAPLLRRTVDVRVADTRFVLDRLPDVLAPRLRDAVDLRRVGMFGHSAGGFTALEAMYEDPRIAAAANFDGVTAYVMDDPDRGYLSPVAAHGLDRPFLLVGKDGNTRRTVPSWDALWRHSSGPRHGLTLRGAAHATYTDAEVLVPQIARALDLPRATVTGLIGTIAPRRAVTTGRTCLAAFFGHYLRPPVTAQGPGPLEWPSLQLPDLRPFV</sequence>